<protein>
    <submittedName>
        <fullName evidence="2">Uncharacterized protein</fullName>
    </submittedName>
</protein>
<accession>Q2SFH2</accession>
<evidence type="ECO:0000313" key="3">
    <source>
        <dbReference type="Proteomes" id="UP000000238"/>
    </source>
</evidence>
<organism evidence="2 3">
    <name type="scientific">Hahella chejuensis (strain KCTC 2396)</name>
    <dbReference type="NCBI Taxonomy" id="349521"/>
    <lineage>
        <taxon>Bacteria</taxon>
        <taxon>Pseudomonadati</taxon>
        <taxon>Pseudomonadota</taxon>
        <taxon>Gammaproteobacteria</taxon>
        <taxon>Oceanospirillales</taxon>
        <taxon>Hahellaceae</taxon>
        <taxon>Hahella</taxon>
    </lineage>
</organism>
<gene>
    <name evidence="2" type="ordered locus">HCH_03875</name>
</gene>
<name>Q2SFH2_HAHCH</name>
<dbReference type="HOGENOM" id="CLU_1872543_0_0_6"/>
<keyword evidence="1" id="KW-1133">Transmembrane helix</keyword>
<keyword evidence="1" id="KW-0472">Membrane</keyword>
<dbReference type="EMBL" id="CP000155">
    <property type="protein sequence ID" value="ABC30602.1"/>
    <property type="molecule type" value="Genomic_DNA"/>
</dbReference>
<dbReference type="AlphaFoldDB" id="Q2SFH2"/>
<keyword evidence="3" id="KW-1185">Reference proteome</keyword>
<evidence type="ECO:0000256" key="1">
    <source>
        <dbReference type="SAM" id="Phobius"/>
    </source>
</evidence>
<feature type="transmembrane region" description="Helical" evidence="1">
    <location>
        <begin position="80"/>
        <end position="97"/>
    </location>
</feature>
<feature type="transmembrane region" description="Helical" evidence="1">
    <location>
        <begin position="109"/>
        <end position="135"/>
    </location>
</feature>
<dbReference type="STRING" id="349521.HCH_03875"/>
<sequence length="136" mass="14501">MTATLRDRIRPTPGMYCMQPLSCELEPILSMTKASVYLATLCRLRVVIAVVFTCFALITAAHSIHALFFDESLSAAKSMGSNLLLTEGLLILSALCASNARSVVARPVFYALTLPALLVGVPLLLTLIVSAAGAYL</sequence>
<dbReference type="KEGG" id="hch:HCH_03875"/>
<reference evidence="2 3" key="1">
    <citation type="journal article" date="2005" name="Nucleic Acids Res.">
        <title>Genomic blueprint of Hahella chejuensis, a marine microbe producing an algicidal agent.</title>
        <authorList>
            <person name="Jeong H."/>
            <person name="Yim J.H."/>
            <person name="Lee C."/>
            <person name="Choi S.-H."/>
            <person name="Park Y.K."/>
            <person name="Yoon S.H."/>
            <person name="Hur C.-G."/>
            <person name="Kang H.-Y."/>
            <person name="Kim D."/>
            <person name="Lee H.H."/>
            <person name="Park K.H."/>
            <person name="Park S.-H."/>
            <person name="Park H.-S."/>
            <person name="Lee H.K."/>
            <person name="Oh T.K."/>
            <person name="Kim J.F."/>
        </authorList>
    </citation>
    <scope>NUCLEOTIDE SEQUENCE [LARGE SCALE GENOMIC DNA]</scope>
    <source>
        <strain evidence="2 3">KCTC 2396</strain>
    </source>
</reference>
<feature type="transmembrane region" description="Helical" evidence="1">
    <location>
        <begin position="46"/>
        <end position="68"/>
    </location>
</feature>
<proteinExistence type="predicted"/>
<dbReference type="Proteomes" id="UP000000238">
    <property type="component" value="Chromosome"/>
</dbReference>
<evidence type="ECO:0000313" key="2">
    <source>
        <dbReference type="EMBL" id="ABC30602.1"/>
    </source>
</evidence>
<keyword evidence="1" id="KW-0812">Transmembrane</keyword>